<dbReference type="OrthoDB" id="9794094at2"/>
<sequence>MNISEVMTRDVRVAAPTDSLQSAARLMDEYDFGLLPVGENDRLIGMLSDRDITIRAVAQGVSPLEGKVRDVMTSDVKYIHDDESVEEAARNMSDLQVRRLPVVDRDNRLVGIVSLGDLSLSEEDCASAALSSISQPVGTDAYL</sequence>
<dbReference type="InterPro" id="IPR046342">
    <property type="entry name" value="CBS_dom_sf"/>
</dbReference>
<dbReference type="EMBL" id="FNFX01000003">
    <property type="protein sequence ID" value="SDK54724.1"/>
    <property type="molecule type" value="Genomic_DNA"/>
</dbReference>
<proteinExistence type="predicted"/>
<dbReference type="SUPFAM" id="SSF54631">
    <property type="entry name" value="CBS-domain pair"/>
    <property type="match status" value="1"/>
</dbReference>
<dbReference type="PANTHER" id="PTHR43080:SF2">
    <property type="entry name" value="CBS DOMAIN-CONTAINING PROTEIN"/>
    <property type="match status" value="1"/>
</dbReference>
<dbReference type="PANTHER" id="PTHR43080">
    <property type="entry name" value="CBS DOMAIN-CONTAINING PROTEIN CBSX3, MITOCHONDRIAL"/>
    <property type="match status" value="1"/>
</dbReference>
<dbReference type="InterPro" id="IPR000644">
    <property type="entry name" value="CBS_dom"/>
</dbReference>
<dbReference type="PROSITE" id="PS51371">
    <property type="entry name" value="CBS"/>
    <property type="match status" value="2"/>
</dbReference>
<dbReference type="STRING" id="492660.SAMN05192566_1606"/>
<dbReference type="InterPro" id="IPR051257">
    <property type="entry name" value="Diverse_CBS-Domain"/>
</dbReference>
<feature type="domain" description="CBS" evidence="3">
    <location>
        <begin position="72"/>
        <end position="130"/>
    </location>
</feature>
<dbReference type="CDD" id="cd04622">
    <property type="entry name" value="CBS_pair_HRP1_like"/>
    <property type="match status" value="1"/>
</dbReference>
<gene>
    <name evidence="4" type="ORF">SAMN05192566_1606</name>
</gene>
<dbReference type="RefSeq" id="WP_091471624.1">
    <property type="nucleotide sequence ID" value="NZ_FNFX01000003.1"/>
</dbReference>
<dbReference type="Proteomes" id="UP000198629">
    <property type="component" value="Unassembled WGS sequence"/>
</dbReference>
<evidence type="ECO:0000313" key="5">
    <source>
        <dbReference type="Proteomes" id="UP000198629"/>
    </source>
</evidence>
<evidence type="ECO:0000259" key="3">
    <source>
        <dbReference type="PROSITE" id="PS51371"/>
    </source>
</evidence>
<evidence type="ECO:0000313" key="4">
    <source>
        <dbReference type="EMBL" id="SDK54724.1"/>
    </source>
</evidence>
<protein>
    <submittedName>
        <fullName evidence="4">CBS domain-containing protein</fullName>
    </submittedName>
</protein>
<keyword evidence="5" id="KW-1185">Reference proteome</keyword>
<evidence type="ECO:0000256" key="1">
    <source>
        <dbReference type="ARBA" id="ARBA00023122"/>
    </source>
</evidence>
<evidence type="ECO:0000256" key="2">
    <source>
        <dbReference type="PROSITE-ProRule" id="PRU00703"/>
    </source>
</evidence>
<keyword evidence="1 2" id="KW-0129">CBS domain</keyword>
<dbReference type="SMART" id="SM00116">
    <property type="entry name" value="CBS"/>
    <property type="match status" value="2"/>
</dbReference>
<organism evidence="4 5">
    <name type="scientific">Methylophilus rhizosphaerae</name>
    <dbReference type="NCBI Taxonomy" id="492660"/>
    <lineage>
        <taxon>Bacteria</taxon>
        <taxon>Pseudomonadati</taxon>
        <taxon>Pseudomonadota</taxon>
        <taxon>Betaproteobacteria</taxon>
        <taxon>Nitrosomonadales</taxon>
        <taxon>Methylophilaceae</taxon>
        <taxon>Methylophilus</taxon>
    </lineage>
</organism>
<name>A0A1G9CTJ5_9PROT</name>
<dbReference type="Pfam" id="PF00571">
    <property type="entry name" value="CBS"/>
    <property type="match status" value="2"/>
</dbReference>
<dbReference type="Gene3D" id="3.10.580.10">
    <property type="entry name" value="CBS-domain"/>
    <property type="match status" value="1"/>
</dbReference>
<dbReference type="AlphaFoldDB" id="A0A1G9CTJ5"/>
<accession>A0A1G9CTJ5</accession>
<reference evidence="5" key="1">
    <citation type="submission" date="2016-10" db="EMBL/GenBank/DDBJ databases">
        <authorList>
            <person name="Varghese N."/>
            <person name="Submissions S."/>
        </authorList>
    </citation>
    <scope>NUCLEOTIDE SEQUENCE [LARGE SCALE GENOMIC DNA]</scope>
    <source>
        <strain evidence="5">CBMB127</strain>
    </source>
</reference>
<feature type="domain" description="CBS" evidence="3">
    <location>
        <begin position="7"/>
        <end position="64"/>
    </location>
</feature>